<proteinExistence type="inferred from homology"/>
<comment type="similarity">
    <text evidence="5">Belongs to the YciB family.</text>
</comment>
<reference evidence="6 7" key="1">
    <citation type="submission" date="2016-04" db="EMBL/GenBank/DDBJ databases">
        <title>Complete genome sequence of natural rubber-degrading, novel Gram-negative bacterium, Rhizobacter gummiphilus strain NS21.</title>
        <authorList>
            <person name="Tabata M."/>
            <person name="Kasai D."/>
            <person name="Fukuda M."/>
        </authorList>
    </citation>
    <scope>NUCLEOTIDE SEQUENCE [LARGE SCALE GENOMIC DNA]</scope>
    <source>
        <strain evidence="6 7">NS21</strain>
    </source>
</reference>
<dbReference type="Proteomes" id="UP000193427">
    <property type="component" value="Chromosome"/>
</dbReference>
<feature type="transmembrane region" description="Helical" evidence="5">
    <location>
        <begin position="51"/>
        <end position="71"/>
    </location>
</feature>
<dbReference type="GO" id="GO:0005886">
    <property type="term" value="C:plasma membrane"/>
    <property type="evidence" value="ECO:0007669"/>
    <property type="project" value="UniProtKB-SubCell"/>
</dbReference>
<keyword evidence="2 5" id="KW-0812">Transmembrane</keyword>
<keyword evidence="4 5" id="KW-0472">Membrane</keyword>
<dbReference type="STRING" id="946333.A4W93_13615"/>
<dbReference type="KEGG" id="rgu:A4W93_13615"/>
<dbReference type="OrthoDB" id="9788219at2"/>
<dbReference type="AlphaFoldDB" id="A0A1W6L956"/>
<feature type="transmembrane region" description="Helical" evidence="5">
    <location>
        <begin position="110"/>
        <end position="129"/>
    </location>
</feature>
<dbReference type="RefSeq" id="WP_085751132.1">
    <property type="nucleotide sequence ID" value="NZ_BSPR01000007.1"/>
</dbReference>
<protein>
    <recommendedName>
        <fullName evidence="5">Inner membrane-spanning protein YciB</fullName>
    </recommendedName>
</protein>
<keyword evidence="7" id="KW-1185">Reference proteome</keyword>
<keyword evidence="1 5" id="KW-1003">Cell membrane</keyword>
<evidence type="ECO:0000256" key="5">
    <source>
        <dbReference type="HAMAP-Rule" id="MF_00189"/>
    </source>
</evidence>
<feature type="transmembrane region" description="Helical" evidence="5">
    <location>
        <begin position="180"/>
        <end position="198"/>
    </location>
</feature>
<dbReference type="EMBL" id="CP015118">
    <property type="protein sequence ID" value="ARN20851.1"/>
    <property type="molecule type" value="Genomic_DNA"/>
</dbReference>
<evidence type="ECO:0000256" key="1">
    <source>
        <dbReference type="ARBA" id="ARBA00022475"/>
    </source>
</evidence>
<keyword evidence="3 5" id="KW-1133">Transmembrane helix</keyword>
<dbReference type="InterPro" id="IPR006008">
    <property type="entry name" value="YciB"/>
</dbReference>
<organism evidence="6 7">
    <name type="scientific">Piscinibacter gummiphilus</name>
    <dbReference type="NCBI Taxonomy" id="946333"/>
    <lineage>
        <taxon>Bacteria</taxon>
        <taxon>Pseudomonadati</taxon>
        <taxon>Pseudomonadota</taxon>
        <taxon>Betaproteobacteria</taxon>
        <taxon>Burkholderiales</taxon>
        <taxon>Sphaerotilaceae</taxon>
        <taxon>Piscinibacter</taxon>
    </lineage>
</organism>
<sequence>MKLLLDFLPIVLFFAVFKYGEGHKEWAAAFASEHLGFMVSGGVVGPNEAPVLLATVVVVVATLAQVAYMLARRQKVHMMLWVSLALVTVLGAATVWFHSDTFIKWKPTGLYWFMGLAFWVSQAFFRKNLVQALMGGQFELPPGVWQRLNFAWVGFFGLMGLLNLYVAYSFETATWVNFKLFGITGLMLVFMVAQGLYLGKHLKDDAPPADAEAHKDAA</sequence>
<feature type="transmembrane region" description="Helical" evidence="5">
    <location>
        <begin position="78"/>
        <end position="98"/>
    </location>
</feature>
<keyword evidence="5" id="KW-0997">Cell inner membrane</keyword>
<comment type="function">
    <text evidence="5">Plays a role in cell envelope biogenesis, maintenance of cell envelope integrity and membrane homeostasis.</text>
</comment>
<dbReference type="Pfam" id="PF04279">
    <property type="entry name" value="IspA"/>
    <property type="match status" value="1"/>
</dbReference>
<accession>A0A1W6L956</accession>
<dbReference type="PANTHER" id="PTHR36917:SF1">
    <property type="entry name" value="INNER MEMBRANE-SPANNING PROTEIN YCIB"/>
    <property type="match status" value="1"/>
</dbReference>
<dbReference type="PANTHER" id="PTHR36917">
    <property type="entry name" value="INTRACELLULAR SEPTATION PROTEIN A-RELATED"/>
    <property type="match status" value="1"/>
</dbReference>
<name>A0A1W6L956_9BURK</name>
<dbReference type="HAMAP" id="MF_00189">
    <property type="entry name" value="YciB"/>
    <property type="match status" value="1"/>
</dbReference>
<evidence type="ECO:0000256" key="4">
    <source>
        <dbReference type="ARBA" id="ARBA00023136"/>
    </source>
</evidence>
<comment type="subcellular location">
    <subcellularLocation>
        <location evidence="5">Cell inner membrane</location>
        <topology evidence="5">Multi-pass membrane protein</topology>
    </subcellularLocation>
</comment>
<evidence type="ECO:0000256" key="2">
    <source>
        <dbReference type="ARBA" id="ARBA00022692"/>
    </source>
</evidence>
<evidence type="ECO:0000313" key="7">
    <source>
        <dbReference type="Proteomes" id="UP000193427"/>
    </source>
</evidence>
<gene>
    <name evidence="5" type="primary">yciB</name>
    <name evidence="6" type="ORF">A4W93_13615</name>
</gene>
<evidence type="ECO:0000313" key="6">
    <source>
        <dbReference type="EMBL" id="ARN20851.1"/>
    </source>
</evidence>
<feature type="transmembrane region" description="Helical" evidence="5">
    <location>
        <begin position="150"/>
        <end position="168"/>
    </location>
</feature>
<dbReference type="NCBIfam" id="NF001325">
    <property type="entry name" value="PRK00259.1-3"/>
    <property type="match status" value="1"/>
</dbReference>
<evidence type="ECO:0000256" key="3">
    <source>
        <dbReference type="ARBA" id="ARBA00022989"/>
    </source>
</evidence>